<dbReference type="InterPro" id="IPR014347">
    <property type="entry name" value="Tautomerase/MIF_sf"/>
</dbReference>
<evidence type="ECO:0000256" key="9">
    <source>
        <dbReference type="ARBA" id="ARBA00038884"/>
    </source>
</evidence>
<keyword evidence="5" id="KW-0007">Acetylation</keyword>
<evidence type="ECO:0000313" key="10">
    <source>
        <dbReference type="EMBL" id="CAH0098799.1"/>
    </source>
</evidence>
<dbReference type="PANTHER" id="PTHR11954">
    <property type="entry name" value="D-DOPACHROME DECARBOXYLASE"/>
    <property type="match status" value="1"/>
</dbReference>
<evidence type="ECO:0000256" key="8">
    <source>
        <dbReference type="ARBA" id="ARBA00037460"/>
    </source>
</evidence>
<comment type="subcellular location">
    <subcellularLocation>
        <location evidence="1">Cytoplasm</location>
    </subcellularLocation>
</comment>
<evidence type="ECO:0000313" key="11">
    <source>
        <dbReference type="Proteomes" id="UP000789390"/>
    </source>
</evidence>
<dbReference type="OrthoDB" id="6080988at2759"/>
<keyword evidence="4" id="KW-0963">Cytoplasm</keyword>
<keyword evidence="7" id="KW-0456">Lyase</keyword>
<dbReference type="EC" id="4.1.1.84" evidence="9"/>
<dbReference type="AlphaFoldDB" id="A0A8J2RCD0"/>
<evidence type="ECO:0000256" key="5">
    <source>
        <dbReference type="ARBA" id="ARBA00022990"/>
    </source>
</evidence>
<evidence type="ECO:0000256" key="2">
    <source>
        <dbReference type="ARBA" id="ARBA00005851"/>
    </source>
</evidence>
<dbReference type="SUPFAM" id="SSF55331">
    <property type="entry name" value="Tautomerase/MIF"/>
    <property type="match status" value="1"/>
</dbReference>
<evidence type="ECO:0000256" key="7">
    <source>
        <dbReference type="ARBA" id="ARBA00023239"/>
    </source>
</evidence>
<dbReference type="GO" id="GO:0050178">
    <property type="term" value="F:phenylpyruvate tautomerase activity"/>
    <property type="evidence" value="ECO:0007669"/>
    <property type="project" value="TreeGrafter"/>
</dbReference>
<sequence length="116" mass="13241">MPIITVETNLSYTQFPENFGPELSKFTSETLNKPEERITISLVTDRRMWRNGSDSPMMQIYVSAIGAVSTAQQNSIHAKKFTEFIREKTGLPMERIFLIFTPLEPWQIGKDGMVAL</sequence>
<name>A0A8J2RCD0_9CRUS</name>
<protein>
    <recommendedName>
        <fullName evidence="9">D-dopachrome decarboxylase</fullName>
        <ecNumber evidence="9">4.1.1.84</ecNumber>
    </recommendedName>
</protein>
<keyword evidence="11" id="KW-1185">Reference proteome</keyword>
<evidence type="ECO:0000256" key="6">
    <source>
        <dbReference type="ARBA" id="ARBA00023101"/>
    </source>
</evidence>
<dbReference type="Proteomes" id="UP000789390">
    <property type="component" value="Unassembled WGS sequence"/>
</dbReference>
<dbReference type="PANTHER" id="PTHR11954:SF22">
    <property type="entry name" value="D-DOPACHROME DECARBOXYLASE"/>
    <property type="match status" value="1"/>
</dbReference>
<evidence type="ECO:0000256" key="1">
    <source>
        <dbReference type="ARBA" id="ARBA00004496"/>
    </source>
</evidence>
<comment type="similarity">
    <text evidence="2">Belongs to the MIF family.</text>
</comment>
<dbReference type="GO" id="GO:0005737">
    <property type="term" value="C:cytoplasm"/>
    <property type="evidence" value="ECO:0007669"/>
    <property type="project" value="UniProtKB-SubCell"/>
</dbReference>
<evidence type="ECO:0000256" key="4">
    <source>
        <dbReference type="ARBA" id="ARBA00022490"/>
    </source>
</evidence>
<dbReference type="Gene3D" id="3.30.429.10">
    <property type="entry name" value="Macrophage Migration Inhibitory Factor"/>
    <property type="match status" value="1"/>
</dbReference>
<dbReference type="GO" id="GO:0033981">
    <property type="term" value="F:D-dopachrome decarboxylase activity"/>
    <property type="evidence" value="ECO:0007669"/>
    <property type="project" value="UniProtKB-EC"/>
</dbReference>
<accession>A0A8J2RCD0</accession>
<reference evidence="10" key="1">
    <citation type="submission" date="2021-11" db="EMBL/GenBank/DDBJ databases">
        <authorList>
            <person name="Schell T."/>
        </authorList>
    </citation>
    <scope>NUCLEOTIDE SEQUENCE</scope>
    <source>
        <strain evidence="10">M5</strain>
    </source>
</reference>
<keyword evidence="6" id="KW-0470">Melanin biosynthesis</keyword>
<gene>
    <name evidence="10" type="ORF">DGAL_LOCUS902</name>
</gene>
<dbReference type="EMBL" id="CAKKLH010000008">
    <property type="protein sequence ID" value="CAH0098799.1"/>
    <property type="molecule type" value="Genomic_DNA"/>
</dbReference>
<dbReference type="GO" id="GO:0042438">
    <property type="term" value="P:melanin biosynthetic process"/>
    <property type="evidence" value="ECO:0007669"/>
    <property type="project" value="UniProtKB-KW"/>
</dbReference>
<comment type="function">
    <text evidence="8">Tautomerization of D-dopachrome with decarboxylation to give 5,6-dihydroxyindole (DHI).</text>
</comment>
<proteinExistence type="inferred from homology"/>
<comment type="caution">
    <text evidence="10">The sequence shown here is derived from an EMBL/GenBank/DDBJ whole genome shotgun (WGS) entry which is preliminary data.</text>
</comment>
<dbReference type="InterPro" id="IPR001398">
    <property type="entry name" value="Macrophage_inhib_fac"/>
</dbReference>
<comment type="subunit">
    <text evidence="3">Homotrimer.</text>
</comment>
<dbReference type="GO" id="GO:0005615">
    <property type="term" value="C:extracellular space"/>
    <property type="evidence" value="ECO:0007669"/>
    <property type="project" value="TreeGrafter"/>
</dbReference>
<dbReference type="Pfam" id="PF01187">
    <property type="entry name" value="MIF"/>
    <property type="match status" value="1"/>
</dbReference>
<organism evidence="10 11">
    <name type="scientific">Daphnia galeata</name>
    <dbReference type="NCBI Taxonomy" id="27404"/>
    <lineage>
        <taxon>Eukaryota</taxon>
        <taxon>Metazoa</taxon>
        <taxon>Ecdysozoa</taxon>
        <taxon>Arthropoda</taxon>
        <taxon>Crustacea</taxon>
        <taxon>Branchiopoda</taxon>
        <taxon>Diplostraca</taxon>
        <taxon>Cladocera</taxon>
        <taxon>Anomopoda</taxon>
        <taxon>Daphniidae</taxon>
        <taxon>Daphnia</taxon>
    </lineage>
</organism>
<evidence type="ECO:0000256" key="3">
    <source>
        <dbReference type="ARBA" id="ARBA00011233"/>
    </source>
</evidence>